<dbReference type="Gene3D" id="2.60.120.560">
    <property type="entry name" value="Exo-inulinase, domain 1"/>
    <property type="match status" value="1"/>
</dbReference>
<evidence type="ECO:0000313" key="8">
    <source>
        <dbReference type="EMBL" id="GIQ80138.1"/>
    </source>
</evidence>
<keyword evidence="2 4" id="KW-0378">Hydrolase</keyword>
<evidence type="ECO:0000313" key="9">
    <source>
        <dbReference type="Proteomes" id="UP000265618"/>
    </source>
</evidence>
<dbReference type="SUPFAM" id="SSF49899">
    <property type="entry name" value="Concanavalin A-like lectins/glucanases"/>
    <property type="match status" value="1"/>
</dbReference>
<evidence type="ECO:0000256" key="4">
    <source>
        <dbReference type="RuleBase" id="RU362110"/>
    </source>
</evidence>
<dbReference type="SUPFAM" id="SSF75005">
    <property type="entry name" value="Arabinanase/levansucrase/invertase"/>
    <property type="match status" value="1"/>
</dbReference>
<evidence type="ECO:0000259" key="7">
    <source>
        <dbReference type="Pfam" id="PF08244"/>
    </source>
</evidence>
<dbReference type="InterPro" id="IPR013148">
    <property type="entry name" value="Glyco_hydro_32_N"/>
</dbReference>
<feature type="signal peptide" evidence="5">
    <location>
        <begin position="1"/>
        <end position="20"/>
    </location>
</feature>
<accession>A0A9K3CPY4</accession>
<dbReference type="InterPro" id="IPR013320">
    <property type="entry name" value="ConA-like_dom_sf"/>
</dbReference>
<dbReference type="GO" id="GO:0005975">
    <property type="term" value="P:carbohydrate metabolic process"/>
    <property type="evidence" value="ECO:0007669"/>
    <property type="project" value="InterPro"/>
</dbReference>
<keyword evidence="5" id="KW-0732">Signal</keyword>
<feature type="domain" description="Glycosyl hydrolase family 32 N-terminal" evidence="6">
    <location>
        <begin position="29"/>
        <end position="368"/>
    </location>
</feature>
<reference evidence="8 9" key="1">
    <citation type="journal article" date="2018" name="PLoS ONE">
        <title>The draft genome of Kipferlia bialata reveals reductive genome evolution in fornicate parasites.</title>
        <authorList>
            <person name="Tanifuji G."/>
            <person name="Takabayashi S."/>
            <person name="Kume K."/>
            <person name="Takagi M."/>
            <person name="Nakayama T."/>
            <person name="Kamikawa R."/>
            <person name="Inagaki Y."/>
            <person name="Hashimoto T."/>
        </authorList>
    </citation>
    <scope>NUCLEOTIDE SEQUENCE [LARGE SCALE GENOMIC DNA]</scope>
    <source>
        <strain evidence="8">NY0173</strain>
    </source>
</reference>
<comment type="caution">
    <text evidence="8">The sequence shown here is derived from an EMBL/GenBank/DDBJ whole genome shotgun (WGS) entry which is preliminary data.</text>
</comment>
<dbReference type="Gene3D" id="2.115.10.20">
    <property type="entry name" value="Glycosyl hydrolase domain, family 43"/>
    <property type="match status" value="1"/>
</dbReference>
<dbReference type="OrthoDB" id="202537at2759"/>
<dbReference type="SMART" id="SM00640">
    <property type="entry name" value="Glyco_32"/>
    <property type="match status" value="1"/>
</dbReference>
<dbReference type="CDD" id="cd08996">
    <property type="entry name" value="GH32_FFase"/>
    <property type="match status" value="1"/>
</dbReference>
<name>A0A9K3CPY4_9EUKA</name>
<dbReference type="InterPro" id="IPR050551">
    <property type="entry name" value="Fructan_Metab_Enzymes"/>
</dbReference>
<organism evidence="8 9">
    <name type="scientific">Kipferlia bialata</name>
    <dbReference type="NCBI Taxonomy" id="797122"/>
    <lineage>
        <taxon>Eukaryota</taxon>
        <taxon>Metamonada</taxon>
        <taxon>Carpediemonas-like organisms</taxon>
        <taxon>Kipferlia</taxon>
    </lineage>
</organism>
<dbReference type="GO" id="GO:0004553">
    <property type="term" value="F:hydrolase activity, hydrolyzing O-glycosyl compounds"/>
    <property type="evidence" value="ECO:0007669"/>
    <property type="project" value="InterPro"/>
</dbReference>
<dbReference type="InterPro" id="IPR013189">
    <property type="entry name" value="Glyco_hydro_32_C"/>
</dbReference>
<dbReference type="AlphaFoldDB" id="A0A9K3CPY4"/>
<keyword evidence="9" id="KW-1185">Reference proteome</keyword>
<dbReference type="EMBL" id="BDIP01000112">
    <property type="protein sequence ID" value="GIQ80138.1"/>
    <property type="molecule type" value="Genomic_DNA"/>
</dbReference>
<feature type="domain" description="Glycosyl hydrolase family 32 C-terminal" evidence="7">
    <location>
        <begin position="455"/>
        <end position="542"/>
    </location>
</feature>
<dbReference type="Pfam" id="PF00251">
    <property type="entry name" value="Glyco_hydro_32N"/>
    <property type="match status" value="1"/>
</dbReference>
<evidence type="ECO:0000259" key="6">
    <source>
        <dbReference type="Pfam" id="PF00251"/>
    </source>
</evidence>
<feature type="chain" id="PRO_5039900720" evidence="5">
    <location>
        <begin position="21"/>
        <end position="546"/>
    </location>
</feature>
<dbReference type="Proteomes" id="UP000265618">
    <property type="component" value="Unassembled WGS sequence"/>
</dbReference>
<comment type="similarity">
    <text evidence="1 4">Belongs to the glycosyl hydrolase 32 family.</text>
</comment>
<keyword evidence="3 4" id="KW-0326">Glycosidase</keyword>
<evidence type="ECO:0000256" key="5">
    <source>
        <dbReference type="SAM" id="SignalP"/>
    </source>
</evidence>
<gene>
    <name evidence="8" type="ORF">KIPB_000886</name>
</gene>
<dbReference type="InterPro" id="IPR001362">
    <property type="entry name" value="Glyco_hydro_32"/>
</dbReference>
<evidence type="ECO:0000256" key="1">
    <source>
        <dbReference type="ARBA" id="ARBA00009902"/>
    </source>
</evidence>
<sequence length="546" mass="59434">MDGHGLTCLLVLAVVCGCLCLDEQVPQNHFSGGSHWINDPNGPIFHRGRHHLFYQYNPTGCIWGNIHWGHAVSDDLVHWTTLPPALYPEDGGLDHNGCWSGSALHLSETDDTVILEYSCVDEEGVQRVCIATSDDPSDPDLVSFTKLPDALLTPPFPYDVGCFRDPAPLSYHSRTRPTHVTSHPDEPLAYVGAAIGDVPAVALLKTDASRHLPYTEWYAMDTLLTGDDLWGAEGLGENWECPDVFVVGDDIAHTQAQETWVRAAVLFGVDHLYTSRYVLGDMPISGSPLFVPGPVSDAEAASGGRVLYQDRGNAYASKSYLDDTGRRISWVWSKDERPETDTDSETCFNGVFGWPREVIYDEDLDVLRFYPVDEMVSLRGEAEYAEDTLSLTDGGEWVCMAEGDGAHTWDMYMGVGGVAEGAQVTVRLGTTCAVGTEAQGDADGAECLYTDVIVDASTLTVSRAHSSPYDASYTPDRTMPLPTPSDGSETVALRLVRDNSILEVFADRGREALTARLFPPLTEADSVCIKASGGDVVVSNVVLYLL</sequence>
<dbReference type="InterPro" id="IPR023296">
    <property type="entry name" value="Glyco_hydro_beta-prop_sf"/>
</dbReference>
<evidence type="ECO:0000256" key="2">
    <source>
        <dbReference type="ARBA" id="ARBA00022801"/>
    </source>
</evidence>
<dbReference type="Pfam" id="PF08244">
    <property type="entry name" value="Glyco_hydro_32C"/>
    <property type="match status" value="1"/>
</dbReference>
<proteinExistence type="inferred from homology"/>
<evidence type="ECO:0000256" key="3">
    <source>
        <dbReference type="ARBA" id="ARBA00023295"/>
    </source>
</evidence>
<protein>
    <submittedName>
        <fullName evidence="8">Glycoside hydrolase, family 32</fullName>
    </submittedName>
</protein>
<dbReference type="PANTHER" id="PTHR31953">
    <property type="entry name" value="BETA-FRUCTOFURANOSIDASE, INSOLUBLE ISOENZYME CWINV1-RELATED"/>
    <property type="match status" value="1"/>
</dbReference>